<accession>B2IJT1</accession>
<feature type="transmembrane region" description="Helical" evidence="8">
    <location>
        <begin position="154"/>
        <end position="176"/>
    </location>
</feature>
<evidence type="ECO:0000313" key="11">
    <source>
        <dbReference type="EMBL" id="ACB96306.1"/>
    </source>
</evidence>
<evidence type="ECO:0000256" key="1">
    <source>
        <dbReference type="ARBA" id="ARBA00004141"/>
    </source>
</evidence>
<dbReference type="STRING" id="395963.Bind_2734"/>
<keyword evidence="3 8" id="KW-0813">Transport</keyword>
<dbReference type="HOGENOM" id="CLU_000445_33_0_5"/>
<dbReference type="eggNOG" id="COG0004">
    <property type="taxonomic scope" value="Bacteria"/>
</dbReference>
<evidence type="ECO:0000256" key="8">
    <source>
        <dbReference type="RuleBase" id="RU362002"/>
    </source>
</evidence>
<dbReference type="Pfam" id="PF00909">
    <property type="entry name" value="Ammonium_transp"/>
    <property type="match status" value="1"/>
</dbReference>
<evidence type="ECO:0000313" key="12">
    <source>
        <dbReference type="Proteomes" id="UP000001695"/>
    </source>
</evidence>
<dbReference type="PANTHER" id="PTHR43029">
    <property type="entry name" value="AMMONIUM TRANSPORTER MEP2"/>
    <property type="match status" value="1"/>
</dbReference>
<feature type="transmembrane region" description="Helical" evidence="8">
    <location>
        <begin position="287"/>
        <end position="307"/>
    </location>
</feature>
<feature type="chain" id="PRO_5002778828" description="Ammonium transporter" evidence="9">
    <location>
        <begin position="46"/>
        <end position="509"/>
    </location>
</feature>
<keyword evidence="6 8" id="KW-0472">Membrane</keyword>
<feature type="transmembrane region" description="Helical" evidence="8">
    <location>
        <begin position="253"/>
        <end position="275"/>
    </location>
</feature>
<evidence type="ECO:0000256" key="7">
    <source>
        <dbReference type="ARBA" id="ARBA00023177"/>
    </source>
</evidence>
<dbReference type="PROSITE" id="PS01219">
    <property type="entry name" value="AMMONIUM_TRANSP"/>
    <property type="match status" value="1"/>
</dbReference>
<protein>
    <recommendedName>
        <fullName evidence="8">Ammonium transporter</fullName>
    </recommendedName>
</protein>
<feature type="transmembrane region" description="Helical" evidence="8">
    <location>
        <begin position="319"/>
        <end position="338"/>
    </location>
</feature>
<dbReference type="AlphaFoldDB" id="B2IJT1"/>
<proteinExistence type="inferred from homology"/>
<feature type="transmembrane region" description="Helical" evidence="8">
    <location>
        <begin position="406"/>
        <end position="429"/>
    </location>
</feature>
<comment type="subcellular location">
    <subcellularLocation>
        <location evidence="8">Cell membrane</location>
        <topology evidence="8">Multi-pass membrane protein</topology>
    </subcellularLocation>
    <subcellularLocation>
        <location evidence="1">Membrane</location>
        <topology evidence="1">Multi-pass membrane protein</topology>
    </subcellularLocation>
</comment>
<dbReference type="InterPro" id="IPR029020">
    <property type="entry name" value="Ammonium/urea_transptr"/>
</dbReference>
<evidence type="ECO:0000256" key="2">
    <source>
        <dbReference type="ARBA" id="ARBA00005887"/>
    </source>
</evidence>
<keyword evidence="7 8" id="KW-0924">Ammonia transport</keyword>
<dbReference type="GO" id="GO:0005886">
    <property type="term" value="C:plasma membrane"/>
    <property type="evidence" value="ECO:0007669"/>
    <property type="project" value="UniProtKB-SubCell"/>
</dbReference>
<keyword evidence="12" id="KW-1185">Reference proteome</keyword>
<dbReference type="InterPro" id="IPR018047">
    <property type="entry name" value="Ammonium_transpt_CS"/>
</dbReference>
<evidence type="ECO:0000256" key="9">
    <source>
        <dbReference type="SAM" id="SignalP"/>
    </source>
</evidence>
<dbReference type="EMBL" id="CP001016">
    <property type="protein sequence ID" value="ACB96306.1"/>
    <property type="molecule type" value="Genomic_DNA"/>
</dbReference>
<gene>
    <name evidence="11" type="ordered locus">Bind_2734</name>
</gene>
<organism evidence="11 12">
    <name type="scientific">Beijerinckia indica subsp. indica (strain ATCC 9039 / DSM 1715 / NCIMB 8712)</name>
    <dbReference type="NCBI Taxonomy" id="395963"/>
    <lineage>
        <taxon>Bacteria</taxon>
        <taxon>Pseudomonadati</taxon>
        <taxon>Pseudomonadota</taxon>
        <taxon>Alphaproteobacteria</taxon>
        <taxon>Hyphomicrobiales</taxon>
        <taxon>Beijerinckiaceae</taxon>
        <taxon>Beijerinckia</taxon>
    </lineage>
</organism>
<keyword evidence="9" id="KW-0732">Signal</keyword>
<dbReference type="InterPro" id="IPR024041">
    <property type="entry name" value="NH4_transpt_AmtB-like_dom"/>
</dbReference>
<evidence type="ECO:0000256" key="4">
    <source>
        <dbReference type="ARBA" id="ARBA00022692"/>
    </source>
</evidence>
<feature type="transmembrane region" description="Helical" evidence="8">
    <location>
        <begin position="61"/>
        <end position="83"/>
    </location>
</feature>
<feature type="transmembrane region" description="Helical" evidence="8">
    <location>
        <begin position="183"/>
        <end position="207"/>
    </location>
</feature>
<evidence type="ECO:0000256" key="6">
    <source>
        <dbReference type="ARBA" id="ARBA00023136"/>
    </source>
</evidence>
<feature type="transmembrane region" description="Helical" evidence="8">
    <location>
        <begin position="95"/>
        <end position="114"/>
    </location>
</feature>
<dbReference type="NCBIfam" id="TIGR00836">
    <property type="entry name" value="amt"/>
    <property type="match status" value="1"/>
</dbReference>
<feature type="transmembrane region" description="Helical" evidence="8">
    <location>
        <begin position="461"/>
        <end position="480"/>
    </location>
</feature>
<dbReference type="InterPro" id="IPR001905">
    <property type="entry name" value="Ammonium_transpt"/>
</dbReference>
<reference evidence="11 12" key="2">
    <citation type="journal article" date="2010" name="J. Bacteriol.">
        <title>Complete genome sequence of Beijerinckia indica subsp. indica.</title>
        <authorList>
            <person name="Tamas I."/>
            <person name="Dedysh S.N."/>
            <person name="Liesack W."/>
            <person name="Stott M.B."/>
            <person name="Alam M."/>
            <person name="Murrell J.C."/>
            <person name="Dunfield P.F."/>
        </authorList>
    </citation>
    <scope>NUCLEOTIDE SEQUENCE [LARGE SCALE GENOMIC DNA]</scope>
    <source>
        <strain evidence="12">ATCC 9039 / DSM 1715 / NCIMB 8712</strain>
    </source>
</reference>
<evidence type="ECO:0000256" key="5">
    <source>
        <dbReference type="ARBA" id="ARBA00022989"/>
    </source>
</evidence>
<comment type="similarity">
    <text evidence="2 8">Belongs to the ammonia transporter channel (TC 1.A.11.2) family.</text>
</comment>
<evidence type="ECO:0000256" key="3">
    <source>
        <dbReference type="ARBA" id="ARBA00022448"/>
    </source>
</evidence>
<dbReference type="PANTHER" id="PTHR43029:SF10">
    <property type="entry name" value="AMMONIUM TRANSPORTER MEP2"/>
    <property type="match status" value="1"/>
</dbReference>
<dbReference type="GO" id="GO:0008519">
    <property type="term" value="F:ammonium channel activity"/>
    <property type="evidence" value="ECO:0007669"/>
    <property type="project" value="InterPro"/>
</dbReference>
<reference evidence="12" key="1">
    <citation type="submission" date="2008-03" db="EMBL/GenBank/DDBJ databases">
        <title>Complete sequence of chromosome of Beijerinckia indica subsp. indica ATCC 9039.</title>
        <authorList>
            <consortium name="US DOE Joint Genome Institute"/>
            <person name="Copeland A."/>
            <person name="Lucas S."/>
            <person name="Lapidus A."/>
            <person name="Glavina del Rio T."/>
            <person name="Dalin E."/>
            <person name="Tice H."/>
            <person name="Bruce D."/>
            <person name="Goodwin L."/>
            <person name="Pitluck S."/>
            <person name="LaButti K."/>
            <person name="Schmutz J."/>
            <person name="Larimer F."/>
            <person name="Land M."/>
            <person name="Hauser L."/>
            <person name="Kyrpides N."/>
            <person name="Mikhailova N."/>
            <person name="Dunfield P.F."/>
            <person name="Dedysh S.N."/>
            <person name="Liesack W."/>
            <person name="Saw J.H."/>
            <person name="Alam M."/>
            <person name="Chen Y."/>
            <person name="Murrell J.C."/>
            <person name="Richardson P."/>
        </authorList>
    </citation>
    <scope>NUCLEOTIDE SEQUENCE [LARGE SCALE GENOMIC DNA]</scope>
    <source>
        <strain evidence="12">ATCC 9039 / DSM 1715 / NCIMB 8712</strain>
    </source>
</reference>
<dbReference type="Gene3D" id="1.10.3430.10">
    <property type="entry name" value="Ammonium transporter AmtB like domains"/>
    <property type="match status" value="1"/>
</dbReference>
<feature type="transmembrane region" description="Helical" evidence="8">
    <location>
        <begin position="376"/>
        <end position="394"/>
    </location>
</feature>
<evidence type="ECO:0000259" key="10">
    <source>
        <dbReference type="Pfam" id="PF00909"/>
    </source>
</evidence>
<dbReference type="KEGG" id="bid:Bind_2734"/>
<name>B2IJT1_BEII9</name>
<sequence>MNFVAPRWLLRFTGGEEEQGRTYPRRGLAALALMFGLFMAQTAFAQDAAPVPNKGDTAWMLVSTVLVLMMSIPGLALFYGGLVRSKNMLSILSQVFAIVALVAVIWVLFGYSLAFTNGGTWNAFIGGFDRVLLKGVTPDSTVATFSNGIVIPEFIYMAFQMTFACITPALIIGGFAERIKFSALLVFITLWVIFIYFPIAHAVWYWAGPDELAAAAKALAEAGDNAAKAAAQAHLDATLANAGYLNQLGALDFAGGTVVHINAGIAGFVGALMLGKRFGYPRDIEPPHSLTMTMIGASLLWVGWFGFNAGSALEANGASTLAFVNTFVATAMATLAWGAVEWLKEGKPSLLGMVSGAVAGLVVITPAAGFAGPGGALVLGLVGGIVCFFFVAVVKKKFGYDDSLDVFGVHCIGGIIGAIGTGIVVAPALGGTGLTDYISKPGSAVAGDYVMATQLLIQLKAVVYTLLWSGIGSAILYKLVDLLIGLRVSKQQELDGLDVSSHGERAYNP</sequence>
<feature type="domain" description="Ammonium transporter AmtB-like" evidence="10">
    <location>
        <begin position="58"/>
        <end position="507"/>
    </location>
</feature>
<feature type="transmembrane region" description="Helical" evidence="8">
    <location>
        <begin position="350"/>
        <end position="370"/>
    </location>
</feature>
<keyword evidence="5 8" id="KW-1133">Transmembrane helix</keyword>
<feature type="signal peptide" evidence="9">
    <location>
        <begin position="1"/>
        <end position="45"/>
    </location>
</feature>
<dbReference type="SUPFAM" id="SSF111352">
    <property type="entry name" value="Ammonium transporter"/>
    <property type="match status" value="1"/>
</dbReference>
<keyword evidence="4 8" id="KW-0812">Transmembrane</keyword>
<dbReference type="Proteomes" id="UP000001695">
    <property type="component" value="Chromosome"/>
</dbReference>